<dbReference type="Proteomes" id="UP000003163">
    <property type="component" value="Unassembled WGS sequence"/>
</dbReference>
<dbReference type="EMBL" id="AFBI03000036">
    <property type="protein sequence ID" value="EJW03500.1"/>
    <property type="molecule type" value="Genomic_DNA"/>
</dbReference>
<comment type="caution">
    <text evidence="3">The sequence shown here is derived from an EMBL/GenBank/DDBJ whole genome shotgun (WGS) entry which is preliminary data.</text>
</comment>
<dbReference type="VEuPathDB" id="MicrosporidiaDB:EDEG_02156"/>
<accession>J9DLN5</accession>
<reference evidence="4" key="2">
    <citation type="submission" date="2015-07" db="EMBL/GenBank/DDBJ databases">
        <title>Contrasting host-pathogen interactions and genome evolution in two generalist and specialist microsporidian pathogens of mosquitoes.</title>
        <authorList>
            <consortium name="The Broad Institute Genomics Platform"/>
            <consortium name="The Broad Institute Genome Sequencing Center for Infectious Disease"/>
            <person name="Cuomo C.A."/>
            <person name="Sanscrainte N.D."/>
            <person name="Goldberg J.M."/>
            <person name="Heiman D."/>
            <person name="Young S."/>
            <person name="Zeng Q."/>
            <person name="Becnel J.J."/>
            <person name="Birren B.W."/>
        </authorList>
    </citation>
    <scope>NUCLEOTIDE SEQUENCE [LARGE SCALE GENOMIC DNA]</scope>
    <source>
        <strain evidence="4">USNM 41457</strain>
    </source>
</reference>
<protein>
    <recommendedName>
        <fullName evidence="5">BSD domain-containing protein</fullName>
    </recommendedName>
</protein>
<reference evidence="3 4" key="1">
    <citation type="submission" date="2011-08" db="EMBL/GenBank/DDBJ databases">
        <authorList>
            <person name="Liu Z.J."/>
            <person name="Shi F.L."/>
            <person name="Lu J.Q."/>
            <person name="Li M."/>
            <person name="Wang Z.L."/>
        </authorList>
    </citation>
    <scope>NUCLEOTIDE SEQUENCE [LARGE SCALE GENOMIC DNA]</scope>
    <source>
        <strain evidence="3 4">USNM 41457</strain>
    </source>
</reference>
<name>J9DLN5_EDHAE</name>
<organism evidence="3 4">
    <name type="scientific">Edhazardia aedis (strain USNM 41457)</name>
    <name type="common">Microsporidian parasite</name>
    <dbReference type="NCBI Taxonomy" id="1003232"/>
    <lineage>
        <taxon>Eukaryota</taxon>
        <taxon>Fungi</taxon>
        <taxon>Fungi incertae sedis</taxon>
        <taxon>Microsporidia</taxon>
        <taxon>Edhazardia</taxon>
    </lineage>
</organism>
<dbReference type="HOGENOM" id="CLU_2038034_0_0_1"/>
<feature type="signal peptide" evidence="2">
    <location>
        <begin position="1"/>
        <end position="19"/>
    </location>
</feature>
<feature type="compositionally biased region" description="Low complexity" evidence="1">
    <location>
        <begin position="50"/>
        <end position="71"/>
    </location>
</feature>
<keyword evidence="4" id="KW-1185">Reference proteome</keyword>
<dbReference type="AlphaFoldDB" id="J9DLN5"/>
<evidence type="ECO:0000256" key="1">
    <source>
        <dbReference type="SAM" id="MobiDB-lite"/>
    </source>
</evidence>
<sequence>MNPFLTFSVLFNGLQYIFATDSNSEMHNSAVVNNSAEIPEETNNSSLTPSQNANLNNSNLLENNGSNSSKNYTVHQKPGLNKFWFKYFQLLAEMSSLDIKTFDDNTERQESKSVDLETGTK</sequence>
<proteinExistence type="predicted"/>
<feature type="region of interest" description="Disordered" evidence="1">
    <location>
        <begin position="101"/>
        <end position="121"/>
    </location>
</feature>
<feature type="chain" id="PRO_5003823007" description="BSD domain-containing protein" evidence="2">
    <location>
        <begin position="20"/>
        <end position="121"/>
    </location>
</feature>
<evidence type="ECO:0008006" key="5">
    <source>
        <dbReference type="Google" id="ProtNLM"/>
    </source>
</evidence>
<dbReference type="InParanoid" id="J9DLN5"/>
<feature type="region of interest" description="Disordered" evidence="1">
    <location>
        <begin position="34"/>
        <end position="73"/>
    </location>
</feature>
<gene>
    <name evidence="3" type="ORF">EDEG_02156</name>
</gene>
<evidence type="ECO:0000313" key="3">
    <source>
        <dbReference type="EMBL" id="EJW03500.1"/>
    </source>
</evidence>
<evidence type="ECO:0000313" key="4">
    <source>
        <dbReference type="Proteomes" id="UP000003163"/>
    </source>
</evidence>
<evidence type="ECO:0000256" key="2">
    <source>
        <dbReference type="SAM" id="SignalP"/>
    </source>
</evidence>
<feature type="compositionally biased region" description="Polar residues" evidence="1">
    <location>
        <begin position="34"/>
        <end position="49"/>
    </location>
</feature>
<keyword evidence="2" id="KW-0732">Signal</keyword>